<evidence type="ECO:0000256" key="1">
    <source>
        <dbReference type="SAM" id="Phobius"/>
    </source>
</evidence>
<dbReference type="AlphaFoldDB" id="A0A212JP46"/>
<keyword evidence="1" id="KW-0472">Membrane</keyword>
<gene>
    <name evidence="2" type="ORF">KL86CLO1_11443</name>
</gene>
<accession>A0A212JP46</accession>
<evidence type="ECO:0000313" key="2">
    <source>
        <dbReference type="EMBL" id="SBW01197.1"/>
    </source>
</evidence>
<keyword evidence="1" id="KW-1133">Transmembrane helix</keyword>
<organism evidence="2">
    <name type="scientific">uncultured Eubacteriales bacterium</name>
    <dbReference type="NCBI Taxonomy" id="172733"/>
    <lineage>
        <taxon>Bacteria</taxon>
        <taxon>Bacillati</taxon>
        <taxon>Bacillota</taxon>
        <taxon>Clostridia</taxon>
        <taxon>Eubacteriales</taxon>
        <taxon>environmental samples</taxon>
    </lineage>
</organism>
<proteinExistence type="predicted"/>
<protein>
    <submittedName>
        <fullName evidence="2">Uncharacterized protein</fullName>
    </submittedName>
</protein>
<sequence length="71" mass="8034">MRIWKTFCFIGGGAALIFFFWGISEQERTQALLAILCTFSAAIFSVLSYIAYLLSRKSENNKGIILPPRQD</sequence>
<name>A0A212JP46_9FIRM</name>
<dbReference type="EMBL" id="FLUN01000001">
    <property type="protein sequence ID" value="SBW01197.1"/>
    <property type="molecule type" value="Genomic_DNA"/>
</dbReference>
<keyword evidence="1" id="KW-0812">Transmembrane</keyword>
<feature type="transmembrane region" description="Helical" evidence="1">
    <location>
        <begin position="7"/>
        <end position="24"/>
    </location>
</feature>
<feature type="transmembrane region" description="Helical" evidence="1">
    <location>
        <begin position="30"/>
        <end position="54"/>
    </location>
</feature>
<reference evidence="2" key="1">
    <citation type="submission" date="2016-04" db="EMBL/GenBank/DDBJ databases">
        <authorList>
            <person name="Evans L.H."/>
            <person name="Alamgir A."/>
            <person name="Owens N."/>
            <person name="Weber N.D."/>
            <person name="Virtaneva K."/>
            <person name="Barbian K."/>
            <person name="Babar A."/>
            <person name="Rosenke K."/>
        </authorList>
    </citation>
    <scope>NUCLEOTIDE SEQUENCE</scope>
    <source>
        <strain evidence="2">86</strain>
    </source>
</reference>